<protein>
    <submittedName>
        <fullName evidence="1">Thioredoxin</fullName>
    </submittedName>
</protein>
<organism evidence="1 2">
    <name type="scientific">Hymenobacter oligotrophus</name>
    <dbReference type="NCBI Taxonomy" id="2319843"/>
    <lineage>
        <taxon>Bacteria</taxon>
        <taxon>Pseudomonadati</taxon>
        <taxon>Bacteroidota</taxon>
        <taxon>Cytophagia</taxon>
        <taxon>Cytophagales</taxon>
        <taxon>Hymenobacteraceae</taxon>
        <taxon>Hymenobacter</taxon>
    </lineage>
</organism>
<name>A0A3B7QY94_9BACT</name>
<evidence type="ECO:0000313" key="1">
    <source>
        <dbReference type="EMBL" id="AYA36794.1"/>
    </source>
</evidence>
<dbReference type="AlphaFoldDB" id="A0A3B7QY94"/>
<reference evidence="1 2" key="1">
    <citation type="submission" date="2018-09" db="EMBL/GenBank/DDBJ databases">
        <title>Hymenobacter medium sp. nov., isolated from R2A medium.</title>
        <authorList>
            <person name="Yingchao G."/>
        </authorList>
    </citation>
    <scope>NUCLEOTIDE SEQUENCE [LARGE SCALE GENOMIC DNA]</scope>
    <source>
        <strain evidence="2">sh-6</strain>
    </source>
</reference>
<evidence type="ECO:0000313" key="2">
    <source>
        <dbReference type="Proteomes" id="UP000262802"/>
    </source>
</evidence>
<accession>A0A3B7QY94</accession>
<gene>
    <name evidence="1" type="ORF">D3Y59_06820</name>
</gene>
<dbReference type="EMBL" id="CP032317">
    <property type="protein sequence ID" value="AYA36794.1"/>
    <property type="molecule type" value="Genomic_DNA"/>
</dbReference>
<sequence>MPPPTDAAVLLVLLPVVNAHGKQHHVSLQASLDMLQGQLGSAIRVLKIDEVSHPTVVRSFHAAELPSCVLVRRGVELWRQQGLPDGDGVADVLLSKLTTASLEAQPVL</sequence>
<proteinExistence type="predicted"/>
<dbReference type="Proteomes" id="UP000262802">
    <property type="component" value="Chromosome"/>
</dbReference>
<keyword evidence="2" id="KW-1185">Reference proteome</keyword>
<dbReference type="KEGG" id="hyh:D3Y59_06820"/>
<dbReference type="OrthoDB" id="964174at2"/>